<feature type="non-terminal residue" evidence="6">
    <location>
        <position position="93"/>
    </location>
</feature>
<evidence type="ECO:0000313" key="7">
    <source>
        <dbReference type="Proteomes" id="UP000275408"/>
    </source>
</evidence>
<dbReference type="GO" id="GO:0016592">
    <property type="term" value="C:mediator complex"/>
    <property type="evidence" value="ECO:0007669"/>
    <property type="project" value="InterPro"/>
</dbReference>
<dbReference type="AlphaFoldDB" id="A0A3M6TSX8"/>
<evidence type="ECO:0000313" key="6">
    <source>
        <dbReference type="EMBL" id="RMX44557.1"/>
    </source>
</evidence>
<dbReference type="EMBL" id="RCHS01002976">
    <property type="protein sequence ID" value="RMX44557.1"/>
    <property type="molecule type" value="Genomic_DNA"/>
</dbReference>
<dbReference type="STRING" id="46731.A0A3M6TSX8"/>
<evidence type="ECO:0000256" key="2">
    <source>
        <dbReference type="ARBA" id="ARBA00008048"/>
    </source>
</evidence>
<comment type="subcellular location">
    <subcellularLocation>
        <location evidence="1">Nucleus</location>
    </subcellularLocation>
</comment>
<dbReference type="Pfam" id="PF11571">
    <property type="entry name" value="Med27"/>
    <property type="match status" value="1"/>
</dbReference>
<keyword evidence="4" id="KW-0804">Transcription</keyword>
<proteinExistence type="inferred from homology"/>
<gene>
    <name evidence="6" type="ORF">pdam_00018117</name>
</gene>
<keyword evidence="3" id="KW-0805">Transcription regulation</keyword>
<evidence type="ECO:0000256" key="5">
    <source>
        <dbReference type="ARBA" id="ARBA00023242"/>
    </source>
</evidence>
<dbReference type="Proteomes" id="UP000275408">
    <property type="component" value="Unassembled WGS sequence"/>
</dbReference>
<dbReference type="OrthoDB" id="1868004at2759"/>
<reference evidence="6 7" key="1">
    <citation type="journal article" date="2018" name="Sci. Rep.">
        <title>Comparative analysis of the Pocillopora damicornis genome highlights role of immune system in coral evolution.</title>
        <authorList>
            <person name="Cunning R."/>
            <person name="Bay R.A."/>
            <person name="Gillette P."/>
            <person name="Baker A.C."/>
            <person name="Traylor-Knowles N."/>
        </authorList>
    </citation>
    <scope>NUCLEOTIDE SEQUENCE [LARGE SCALE GENOMIC DNA]</scope>
    <source>
        <strain evidence="6">RSMAS</strain>
        <tissue evidence="6">Whole animal</tissue>
    </source>
</reference>
<keyword evidence="5" id="KW-0539">Nucleus</keyword>
<evidence type="ECO:0000256" key="1">
    <source>
        <dbReference type="ARBA" id="ARBA00004123"/>
    </source>
</evidence>
<keyword evidence="7" id="KW-1185">Reference proteome</keyword>
<evidence type="ECO:0000256" key="4">
    <source>
        <dbReference type="ARBA" id="ARBA00023163"/>
    </source>
</evidence>
<organism evidence="6 7">
    <name type="scientific">Pocillopora damicornis</name>
    <name type="common">Cauliflower coral</name>
    <name type="synonym">Millepora damicornis</name>
    <dbReference type="NCBI Taxonomy" id="46731"/>
    <lineage>
        <taxon>Eukaryota</taxon>
        <taxon>Metazoa</taxon>
        <taxon>Cnidaria</taxon>
        <taxon>Anthozoa</taxon>
        <taxon>Hexacorallia</taxon>
        <taxon>Scleractinia</taxon>
        <taxon>Astrocoeniina</taxon>
        <taxon>Pocilloporidae</taxon>
        <taxon>Pocillopora</taxon>
    </lineage>
</organism>
<dbReference type="InterPro" id="IPR021627">
    <property type="entry name" value="Mediator_Med27"/>
</dbReference>
<evidence type="ECO:0000256" key="3">
    <source>
        <dbReference type="ARBA" id="ARBA00023015"/>
    </source>
</evidence>
<name>A0A3M6TSX8_POCDA</name>
<feature type="non-terminal residue" evidence="6">
    <location>
        <position position="1"/>
    </location>
</feature>
<accession>A0A3M6TSX8</accession>
<comment type="caution">
    <text evidence="6">The sequence shown here is derived from an EMBL/GenBank/DDBJ whole genome shotgun (WGS) entry which is preliminary data.</text>
</comment>
<sequence length="93" mass="10697">EIQKALGEGKSLYPCLELSTSIAHGAPVVEILQHQLYYTINPQVILHLNFQALFSFKCVGCGFHLKEETENVFLPPCWRTFEDLSPYHYQCRP</sequence>
<comment type="similarity">
    <text evidence="2">Belongs to the Mediator complex subunit 27 family.</text>
</comment>
<protein>
    <submittedName>
        <fullName evidence="6">Uncharacterized protein</fullName>
    </submittedName>
</protein>